<dbReference type="OrthoDB" id="2986766at2"/>
<dbReference type="RefSeq" id="WP_094785387.1">
    <property type="nucleotide sequence ID" value="NZ_BEDT01000006.1"/>
</dbReference>
<keyword evidence="2" id="KW-1185">Reference proteome</keyword>
<evidence type="ECO:0000313" key="2">
    <source>
        <dbReference type="Proteomes" id="UP000218689"/>
    </source>
</evidence>
<organism evidence="1 2">
    <name type="scientific">Pseudolactococcus reticulitermitis</name>
    <dbReference type="NCBI Taxonomy" id="2025039"/>
    <lineage>
        <taxon>Bacteria</taxon>
        <taxon>Bacillati</taxon>
        <taxon>Bacillota</taxon>
        <taxon>Bacilli</taxon>
        <taxon>Lactobacillales</taxon>
        <taxon>Streptococcaceae</taxon>
        <taxon>Pseudolactococcus</taxon>
    </lineage>
</organism>
<dbReference type="EMBL" id="BEDT01000006">
    <property type="protein sequence ID" value="GAX48366.1"/>
    <property type="molecule type" value="Genomic_DNA"/>
</dbReference>
<gene>
    <name evidence="1" type="ORF">RsY01_1988</name>
</gene>
<dbReference type="Proteomes" id="UP000218689">
    <property type="component" value="Unassembled WGS sequence"/>
</dbReference>
<name>A0A224X758_9LACT</name>
<evidence type="ECO:0000313" key="1">
    <source>
        <dbReference type="EMBL" id="GAX48366.1"/>
    </source>
</evidence>
<protein>
    <submittedName>
        <fullName evidence="1">Uncharacterized protein</fullName>
    </submittedName>
</protein>
<proteinExistence type="predicted"/>
<comment type="caution">
    <text evidence="1">The sequence shown here is derived from an EMBL/GenBank/DDBJ whole genome shotgun (WGS) entry which is preliminary data.</text>
</comment>
<sequence length="103" mass="11254">MNETEVGQAIQMLGFTYASYKITTASGTKQINNIPVGENAGNHLKNVEGVGRNGISGGHNSNVFFESLDKMMKGYVGTNDEIRTVVLQAEQYQKIIKEILSSK</sequence>
<dbReference type="AlphaFoldDB" id="A0A224X758"/>
<reference evidence="2" key="1">
    <citation type="submission" date="2017-08" db="EMBL/GenBank/DDBJ databases">
        <title>Draft genome sequence of Lactococcus sp. strain Rs-Y01, isolated from the gut of the lower termite Reticulitermes speratus.</title>
        <authorList>
            <person name="Ohkuma M."/>
            <person name="Yuki M."/>
        </authorList>
    </citation>
    <scope>NUCLEOTIDE SEQUENCE [LARGE SCALE GENOMIC DNA]</scope>
    <source>
        <strain evidence="2">Rs-Y01</strain>
    </source>
</reference>
<accession>A0A224X758</accession>